<comment type="caution">
    <text evidence="3">The sequence shown here is derived from an EMBL/GenBank/DDBJ whole genome shotgun (WGS) entry which is preliminary data.</text>
</comment>
<feature type="transmembrane region" description="Helical" evidence="2">
    <location>
        <begin position="78"/>
        <end position="102"/>
    </location>
</feature>
<accession>A0AA41SA34</accession>
<keyword evidence="2" id="KW-1133">Transmembrane helix</keyword>
<evidence type="ECO:0000313" key="4">
    <source>
        <dbReference type="Proteomes" id="UP001177140"/>
    </source>
</evidence>
<gene>
    <name evidence="3" type="ORF">MKW94_027531</name>
</gene>
<dbReference type="AlphaFoldDB" id="A0AA41SA34"/>
<protein>
    <recommendedName>
        <fullName evidence="5">Transmembrane protein</fullName>
    </recommendedName>
</protein>
<organism evidence="3 4">
    <name type="scientific">Papaver nudicaule</name>
    <name type="common">Iceland poppy</name>
    <dbReference type="NCBI Taxonomy" id="74823"/>
    <lineage>
        <taxon>Eukaryota</taxon>
        <taxon>Viridiplantae</taxon>
        <taxon>Streptophyta</taxon>
        <taxon>Embryophyta</taxon>
        <taxon>Tracheophyta</taxon>
        <taxon>Spermatophyta</taxon>
        <taxon>Magnoliopsida</taxon>
        <taxon>Ranunculales</taxon>
        <taxon>Papaveraceae</taxon>
        <taxon>Papaveroideae</taxon>
        <taxon>Papaver</taxon>
    </lineage>
</organism>
<name>A0AA41SA34_PAPNU</name>
<reference evidence="3" key="1">
    <citation type="submission" date="2022-03" db="EMBL/GenBank/DDBJ databases">
        <title>A functionally conserved STORR gene fusion in Papaver species that diverged 16.8 million years ago.</title>
        <authorList>
            <person name="Catania T."/>
        </authorList>
    </citation>
    <scope>NUCLEOTIDE SEQUENCE</scope>
    <source>
        <strain evidence="3">S-191538</strain>
    </source>
</reference>
<proteinExistence type="inferred from homology"/>
<keyword evidence="4" id="KW-1185">Reference proteome</keyword>
<dbReference type="EMBL" id="JAJJMA010111395">
    <property type="protein sequence ID" value="MCL7031360.1"/>
    <property type="molecule type" value="Genomic_DNA"/>
</dbReference>
<evidence type="ECO:0008006" key="5">
    <source>
        <dbReference type="Google" id="ProtNLM"/>
    </source>
</evidence>
<feature type="transmembrane region" description="Helical" evidence="2">
    <location>
        <begin position="36"/>
        <end position="57"/>
    </location>
</feature>
<keyword evidence="2" id="KW-0472">Membrane</keyword>
<dbReference type="PANTHER" id="PTHR14255">
    <property type="entry name" value="CEREBLON"/>
    <property type="match status" value="1"/>
</dbReference>
<keyword evidence="2" id="KW-0812">Transmembrane</keyword>
<evidence type="ECO:0000256" key="2">
    <source>
        <dbReference type="SAM" id="Phobius"/>
    </source>
</evidence>
<evidence type="ECO:0000256" key="1">
    <source>
        <dbReference type="ARBA" id="ARBA00009142"/>
    </source>
</evidence>
<dbReference type="GO" id="GO:0031464">
    <property type="term" value="C:Cul4A-RING E3 ubiquitin ligase complex"/>
    <property type="evidence" value="ECO:0007669"/>
    <property type="project" value="TreeGrafter"/>
</dbReference>
<comment type="similarity">
    <text evidence="1">Belongs to the 4-toluene sulfonate uptake permease (TSUP) (TC 2.A.102) family.</text>
</comment>
<dbReference type="PANTHER" id="PTHR14255:SF5">
    <property type="entry name" value="SULFITE EXPORTER TAUE_SAFE FAMILY PROTEIN 4"/>
    <property type="match status" value="1"/>
</dbReference>
<sequence length="108" mass="12514">MLFLNSSYYRGYRNIKFVKFGVNLLLQEETEICSTWYWTLNLLQFPVALSVFGYGAARLYRESKRRRMCGNSEPVCEANIQWTGLQIAFCALCGILGGAILFRSRVYF</sequence>
<dbReference type="GO" id="GO:0016567">
    <property type="term" value="P:protein ubiquitination"/>
    <property type="evidence" value="ECO:0007669"/>
    <property type="project" value="TreeGrafter"/>
</dbReference>
<evidence type="ECO:0000313" key="3">
    <source>
        <dbReference type="EMBL" id="MCL7031360.1"/>
    </source>
</evidence>
<dbReference type="Proteomes" id="UP001177140">
    <property type="component" value="Unassembled WGS sequence"/>
</dbReference>